<dbReference type="SUPFAM" id="SSF51569">
    <property type="entry name" value="Aldolase"/>
    <property type="match status" value="1"/>
</dbReference>
<evidence type="ECO:0000313" key="1">
    <source>
        <dbReference type="EMBL" id="KKK94351.1"/>
    </source>
</evidence>
<name>A0A0F9CCC5_9ZZZZ</name>
<dbReference type="EMBL" id="LAZR01047382">
    <property type="protein sequence ID" value="KKK94351.1"/>
    <property type="molecule type" value="Genomic_DNA"/>
</dbReference>
<organism evidence="1">
    <name type="scientific">marine sediment metagenome</name>
    <dbReference type="NCBI Taxonomy" id="412755"/>
    <lineage>
        <taxon>unclassified sequences</taxon>
        <taxon>metagenomes</taxon>
        <taxon>ecological metagenomes</taxon>
    </lineage>
</organism>
<evidence type="ECO:0008006" key="2">
    <source>
        <dbReference type="Google" id="ProtNLM"/>
    </source>
</evidence>
<gene>
    <name evidence="1" type="ORF">LCGC14_2683720</name>
</gene>
<dbReference type="InterPro" id="IPR013785">
    <property type="entry name" value="Aldolase_TIM"/>
</dbReference>
<comment type="caution">
    <text evidence="1">The sequence shown here is derived from an EMBL/GenBank/DDBJ whole genome shotgun (WGS) entry which is preliminary data.</text>
</comment>
<dbReference type="Gene3D" id="3.20.20.70">
    <property type="entry name" value="Aldolase class I"/>
    <property type="match status" value="1"/>
</dbReference>
<sequence length="238" mass="27155">MTAPWITYRPELKVLDCTIRDGGLVVDHRFDDAFVRAVYQANIEAGVDYMEVGYKASKKLFSKDEFGGWKHCDEDDIRRVVGENDSSLKLSAMADAGKSDWRTDILPKDDSVLDMIRVAFYAHQLSEAVDMIKDAADKGYAQAKPIRDWAAEYIVGFYANDDKFTAPDGKTYTYDPKDAMPYSTAVSLYKHEIYTSDKGIRRVRLGKKIKDLDNYAEIWYWTKVNSDNMYGQTIGLKT</sequence>
<reference evidence="1" key="1">
    <citation type="journal article" date="2015" name="Nature">
        <title>Complex archaea that bridge the gap between prokaryotes and eukaryotes.</title>
        <authorList>
            <person name="Spang A."/>
            <person name="Saw J.H."/>
            <person name="Jorgensen S.L."/>
            <person name="Zaremba-Niedzwiedzka K."/>
            <person name="Martijn J."/>
            <person name="Lind A.E."/>
            <person name="van Eijk R."/>
            <person name="Schleper C."/>
            <person name="Guy L."/>
            <person name="Ettema T.J."/>
        </authorList>
    </citation>
    <scope>NUCLEOTIDE SEQUENCE</scope>
</reference>
<accession>A0A0F9CCC5</accession>
<protein>
    <recommendedName>
        <fullName evidence="2">Pyruvate carboxyltransferase domain-containing protein</fullName>
    </recommendedName>
</protein>
<proteinExistence type="predicted"/>
<feature type="non-terminal residue" evidence="1">
    <location>
        <position position="238"/>
    </location>
</feature>
<dbReference type="AlphaFoldDB" id="A0A0F9CCC5"/>